<evidence type="ECO:0000256" key="1">
    <source>
        <dbReference type="SAM" id="Coils"/>
    </source>
</evidence>
<gene>
    <name evidence="3" type="ORF">SAMN02745154_00523</name>
</gene>
<protein>
    <recommendedName>
        <fullName evidence="5">Lipoprotein associated domain-containing protein</fullName>
    </recommendedName>
</protein>
<dbReference type="PROSITE" id="PS51257">
    <property type="entry name" value="PROKAR_LIPOPROTEIN"/>
    <property type="match status" value="1"/>
</dbReference>
<dbReference type="Proteomes" id="UP000190389">
    <property type="component" value="Unassembled WGS sequence"/>
</dbReference>
<keyword evidence="4" id="KW-1185">Reference proteome</keyword>
<dbReference type="RefSeq" id="WP_078747239.1">
    <property type="nucleotide sequence ID" value="NZ_CP137850.1"/>
</dbReference>
<organism evidence="3 4">
    <name type="scientific">Mycoplasmopsis verecunda</name>
    <dbReference type="NCBI Taxonomy" id="171291"/>
    <lineage>
        <taxon>Bacteria</taxon>
        <taxon>Bacillati</taxon>
        <taxon>Mycoplasmatota</taxon>
        <taxon>Mycoplasmoidales</taxon>
        <taxon>Metamycoplasmataceae</taxon>
        <taxon>Mycoplasmopsis</taxon>
    </lineage>
</organism>
<evidence type="ECO:0000313" key="4">
    <source>
        <dbReference type="Proteomes" id="UP000190389"/>
    </source>
</evidence>
<keyword evidence="1" id="KW-0175">Coiled coil</keyword>
<sequence length="692" mass="77328">MKLKSKLIFGLSSVIVAIVPTIAASCDNSAKQLAEAKKQLENKNTELTQLLQSANDVEAYKAVINSKITANNELINKQDIIKEKVDKSIEDTSAFITNMTNLIQARSTLLALTPERFKDTYLKELQVVLQTQYKDRIYPQLLTKEMVQPATFETSDQYNKVTLKSITVANLKDVINSNTASEQDKNAANDLIKEGKGKVTVTFVASQIQYPEVNKEFSEEYIVDGMLTEAKIKEIFTNVLKDIQVSNTLAQADKNTVFIEKETDSDYTSNAAKYLNGEYKADVLEKYLSLKTNNDLVKATYVIWDWDVLKGTASILPYVYPAGLSDSDYVMYKGINELNINLNDETQAAKVKEEDLIKLSNLPKIKIAPAAYRTLFATDHVLGFDTEKILQATKKTALNEVTGKELTKEIMQEALKVTAEKLPTKSGDYELAINDEWFKEINPTVQSVTIKRNPVMPENSNVLEVKVQLSMPTLKEGEIVNWLLLKSAIGATVPQEQQTGIITLMFSGFKFDASESTPIEKPKPTAESGALDEFMKTIAPKLNVEVELSAEDIQNIEETLLPGGKAYGKYSPQVEIKSNVVESNIPKNSAVESVRIASFADLFKDHKKYRLVPANNPIFKNSFSKFVKVQYDKENKIITGSFYLGENQGTSKKPKNVLSANTYKFSIKLIEEQLEPHVTTNMEPEPVSSTEN</sequence>
<feature type="signal peptide" evidence="2">
    <location>
        <begin position="1"/>
        <end position="23"/>
    </location>
</feature>
<feature type="coiled-coil region" evidence="1">
    <location>
        <begin position="23"/>
        <end position="57"/>
    </location>
</feature>
<dbReference type="AlphaFoldDB" id="A0A1T4LRB7"/>
<dbReference type="OrthoDB" id="3239593at2"/>
<dbReference type="EMBL" id="FUXF01000019">
    <property type="protein sequence ID" value="SJZ57280.1"/>
    <property type="molecule type" value="Genomic_DNA"/>
</dbReference>
<evidence type="ECO:0000313" key="3">
    <source>
        <dbReference type="EMBL" id="SJZ57280.1"/>
    </source>
</evidence>
<feature type="chain" id="PRO_5013137589" description="Lipoprotein associated domain-containing protein" evidence="2">
    <location>
        <begin position="24"/>
        <end position="692"/>
    </location>
</feature>
<keyword evidence="2" id="KW-0732">Signal</keyword>
<name>A0A1T4LRB7_9BACT</name>
<dbReference type="STRING" id="171291.SAMN02745154_00523"/>
<reference evidence="4" key="1">
    <citation type="submission" date="2017-02" db="EMBL/GenBank/DDBJ databases">
        <authorList>
            <person name="Varghese N."/>
            <person name="Submissions S."/>
        </authorList>
    </citation>
    <scope>NUCLEOTIDE SEQUENCE [LARGE SCALE GENOMIC DNA]</scope>
    <source>
        <strain evidence="4">ATCC 27862</strain>
    </source>
</reference>
<accession>A0A1T4LRB7</accession>
<proteinExistence type="predicted"/>
<evidence type="ECO:0000256" key="2">
    <source>
        <dbReference type="SAM" id="SignalP"/>
    </source>
</evidence>
<evidence type="ECO:0008006" key="5">
    <source>
        <dbReference type="Google" id="ProtNLM"/>
    </source>
</evidence>